<evidence type="ECO:0000256" key="2">
    <source>
        <dbReference type="ARBA" id="ARBA00023125"/>
    </source>
</evidence>
<dbReference type="PROSITE" id="PS01124">
    <property type="entry name" value="HTH_ARAC_FAMILY_2"/>
    <property type="match status" value="1"/>
</dbReference>
<evidence type="ECO:0000313" key="5">
    <source>
        <dbReference type="EMBL" id="MBF7957625.1"/>
    </source>
</evidence>
<dbReference type="InterPro" id="IPR050959">
    <property type="entry name" value="MarA-like"/>
</dbReference>
<dbReference type="InterPro" id="IPR020449">
    <property type="entry name" value="Tscrpt_reg_AraC-type_HTH"/>
</dbReference>
<dbReference type="Proteomes" id="UP000600307">
    <property type="component" value="Unassembled WGS sequence"/>
</dbReference>
<evidence type="ECO:0000259" key="4">
    <source>
        <dbReference type="PROSITE" id="PS01124"/>
    </source>
</evidence>
<keyword evidence="6" id="KW-1185">Reference proteome</keyword>
<dbReference type="Gene3D" id="1.10.10.60">
    <property type="entry name" value="Homeodomain-like"/>
    <property type="match status" value="2"/>
</dbReference>
<dbReference type="EMBL" id="JADOBH010000004">
    <property type="protein sequence ID" value="MBF7957625.1"/>
    <property type="molecule type" value="Genomic_DNA"/>
</dbReference>
<dbReference type="RefSeq" id="WP_095925649.1">
    <property type="nucleotide sequence ID" value="NZ_CBCSED010000002.1"/>
</dbReference>
<dbReference type="InterPro" id="IPR009057">
    <property type="entry name" value="Homeodomain-like_sf"/>
</dbReference>
<name>A0ABS0DUW3_9GAMM</name>
<keyword evidence="3" id="KW-0804">Transcription</keyword>
<evidence type="ECO:0000256" key="1">
    <source>
        <dbReference type="ARBA" id="ARBA00023015"/>
    </source>
</evidence>
<organism evidence="5 6">
    <name type="scientific">Rahnella victoriana</name>
    <dbReference type="NCBI Taxonomy" id="1510570"/>
    <lineage>
        <taxon>Bacteria</taxon>
        <taxon>Pseudomonadati</taxon>
        <taxon>Pseudomonadota</taxon>
        <taxon>Gammaproteobacteria</taxon>
        <taxon>Enterobacterales</taxon>
        <taxon>Yersiniaceae</taxon>
        <taxon>Rahnella</taxon>
    </lineage>
</organism>
<dbReference type="PANTHER" id="PTHR47504:SF4">
    <property type="entry name" value="MULTIPLE ANTIBIOTIC RESISTANCE PROTEIN MARA"/>
    <property type="match status" value="1"/>
</dbReference>
<dbReference type="PANTHER" id="PTHR47504">
    <property type="entry name" value="RIGHT ORIGIN-BINDING PROTEIN"/>
    <property type="match status" value="1"/>
</dbReference>
<evidence type="ECO:0000313" key="6">
    <source>
        <dbReference type="Proteomes" id="UP000600307"/>
    </source>
</evidence>
<accession>A0ABS0DUW3</accession>
<keyword evidence="1" id="KW-0805">Transcription regulation</keyword>
<keyword evidence="2" id="KW-0238">DNA-binding</keyword>
<dbReference type="PRINTS" id="PR00032">
    <property type="entry name" value="HTHARAC"/>
</dbReference>
<dbReference type="InterPro" id="IPR018062">
    <property type="entry name" value="HTH_AraC-typ_CS"/>
</dbReference>
<dbReference type="InterPro" id="IPR018060">
    <property type="entry name" value="HTH_AraC"/>
</dbReference>
<sequence length="132" mass="15472">MTTFTKDVINDIISWIEVNIDTPLSVQCVAEYSGYSKWHLQRIFKKETGLTLGKYIRNRKLTLIAQNLKNSNEPILSLACRYGFESQQSFTRSFTHYFSVSPHRYRTSDFRAEYKYIHQPSSPGRNRPVTKI</sequence>
<proteinExistence type="predicted"/>
<reference evidence="5 6" key="1">
    <citation type="submission" date="2020-11" db="EMBL/GenBank/DDBJ databases">
        <title>Taxonomic investigation of Rahnella spp.</title>
        <authorList>
            <person name="Lee S.D."/>
        </authorList>
    </citation>
    <scope>NUCLEOTIDE SEQUENCE [LARGE SCALE GENOMIC DNA]</scope>
    <source>
        <strain evidence="5 6">SAP-10</strain>
    </source>
</reference>
<dbReference type="Pfam" id="PF12833">
    <property type="entry name" value="HTH_18"/>
    <property type="match status" value="1"/>
</dbReference>
<feature type="domain" description="HTH araC/xylS-type" evidence="4">
    <location>
        <begin position="10"/>
        <end position="108"/>
    </location>
</feature>
<gene>
    <name evidence="5" type="ORF">IV431_18870</name>
</gene>
<dbReference type="SMART" id="SM00342">
    <property type="entry name" value="HTH_ARAC"/>
    <property type="match status" value="1"/>
</dbReference>
<evidence type="ECO:0000256" key="3">
    <source>
        <dbReference type="ARBA" id="ARBA00023163"/>
    </source>
</evidence>
<dbReference type="PROSITE" id="PS00041">
    <property type="entry name" value="HTH_ARAC_FAMILY_1"/>
    <property type="match status" value="1"/>
</dbReference>
<protein>
    <submittedName>
        <fullName evidence="5">Helix-turn-helix domain-containing protein</fullName>
    </submittedName>
</protein>
<comment type="caution">
    <text evidence="5">The sequence shown here is derived from an EMBL/GenBank/DDBJ whole genome shotgun (WGS) entry which is preliminary data.</text>
</comment>
<dbReference type="SUPFAM" id="SSF46689">
    <property type="entry name" value="Homeodomain-like"/>
    <property type="match status" value="2"/>
</dbReference>